<gene>
    <name evidence="4" type="ORF">ACFOW9_04995</name>
</gene>
<dbReference type="Pfam" id="PF07883">
    <property type="entry name" value="Cupin_2"/>
    <property type="match status" value="1"/>
</dbReference>
<dbReference type="PROSITE" id="PS50943">
    <property type="entry name" value="HTH_CROC1"/>
    <property type="match status" value="1"/>
</dbReference>
<dbReference type="SUPFAM" id="SSF51182">
    <property type="entry name" value="RmlC-like cupins"/>
    <property type="match status" value="1"/>
</dbReference>
<evidence type="ECO:0000259" key="3">
    <source>
        <dbReference type="PROSITE" id="PS50943"/>
    </source>
</evidence>
<dbReference type="InterPro" id="IPR013096">
    <property type="entry name" value="Cupin_2"/>
</dbReference>
<dbReference type="InterPro" id="IPR014710">
    <property type="entry name" value="RmlC-like_jellyroll"/>
</dbReference>
<dbReference type="InterPro" id="IPR001387">
    <property type="entry name" value="Cro/C1-type_HTH"/>
</dbReference>
<accession>A0ABV8QZ68</accession>
<dbReference type="Gene3D" id="1.10.260.40">
    <property type="entry name" value="lambda repressor-like DNA-binding domains"/>
    <property type="match status" value="1"/>
</dbReference>
<dbReference type="PANTHER" id="PTHR46797">
    <property type="entry name" value="HTH-TYPE TRANSCRIPTIONAL REGULATOR"/>
    <property type="match status" value="1"/>
</dbReference>
<feature type="region of interest" description="Disordered" evidence="2">
    <location>
        <begin position="1"/>
        <end position="26"/>
    </location>
</feature>
<dbReference type="SUPFAM" id="SSF47413">
    <property type="entry name" value="lambda repressor-like DNA-binding domains"/>
    <property type="match status" value="1"/>
</dbReference>
<name>A0ABV8QZ68_9MICC</name>
<evidence type="ECO:0000256" key="2">
    <source>
        <dbReference type="SAM" id="MobiDB-lite"/>
    </source>
</evidence>
<reference evidence="5" key="1">
    <citation type="journal article" date="2019" name="Int. J. Syst. Evol. Microbiol.">
        <title>The Global Catalogue of Microorganisms (GCM) 10K type strain sequencing project: providing services to taxonomists for standard genome sequencing and annotation.</title>
        <authorList>
            <consortium name="The Broad Institute Genomics Platform"/>
            <consortium name="The Broad Institute Genome Sequencing Center for Infectious Disease"/>
            <person name="Wu L."/>
            <person name="Ma J."/>
        </authorList>
    </citation>
    <scope>NUCLEOTIDE SEQUENCE [LARGE SCALE GENOMIC DNA]</scope>
    <source>
        <strain evidence="5">CGMCC 1.10698</strain>
    </source>
</reference>
<dbReference type="Proteomes" id="UP001595773">
    <property type="component" value="Unassembled WGS sequence"/>
</dbReference>
<evidence type="ECO:0000256" key="1">
    <source>
        <dbReference type="ARBA" id="ARBA00023125"/>
    </source>
</evidence>
<keyword evidence="5" id="KW-1185">Reference proteome</keyword>
<dbReference type="InterPro" id="IPR010982">
    <property type="entry name" value="Lambda_DNA-bd_dom_sf"/>
</dbReference>
<dbReference type="Pfam" id="PF01381">
    <property type="entry name" value="HTH_3"/>
    <property type="match status" value="1"/>
</dbReference>
<organism evidence="4 5">
    <name type="scientific">Arthrobacter cryoconiti</name>
    <dbReference type="NCBI Taxonomy" id="748907"/>
    <lineage>
        <taxon>Bacteria</taxon>
        <taxon>Bacillati</taxon>
        <taxon>Actinomycetota</taxon>
        <taxon>Actinomycetes</taxon>
        <taxon>Micrococcales</taxon>
        <taxon>Micrococcaceae</taxon>
        <taxon>Arthrobacter</taxon>
    </lineage>
</organism>
<protein>
    <submittedName>
        <fullName evidence="4">Helix-turn-helix domain-containing protein</fullName>
    </submittedName>
</protein>
<dbReference type="InterPro" id="IPR011051">
    <property type="entry name" value="RmlC_Cupin_sf"/>
</dbReference>
<dbReference type="Gene3D" id="2.60.120.10">
    <property type="entry name" value="Jelly Rolls"/>
    <property type="match status" value="1"/>
</dbReference>
<feature type="compositionally biased region" description="Basic and acidic residues" evidence="2">
    <location>
        <begin position="1"/>
        <end position="23"/>
    </location>
</feature>
<keyword evidence="1" id="KW-0238">DNA-binding</keyword>
<proteinExistence type="predicted"/>
<dbReference type="CDD" id="cd02209">
    <property type="entry name" value="cupin_XRE_C"/>
    <property type="match status" value="1"/>
</dbReference>
<dbReference type="RefSeq" id="WP_230066576.1">
    <property type="nucleotide sequence ID" value="NZ_BAABLL010000019.1"/>
</dbReference>
<dbReference type="CDD" id="cd00093">
    <property type="entry name" value="HTH_XRE"/>
    <property type="match status" value="1"/>
</dbReference>
<dbReference type="SMART" id="SM00530">
    <property type="entry name" value="HTH_XRE"/>
    <property type="match status" value="1"/>
</dbReference>
<feature type="domain" description="HTH cro/C1-type" evidence="3">
    <location>
        <begin position="29"/>
        <end position="83"/>
    </location>
</feature>
<evidence type="ECO:0000313" key="4">
    <source>
        <dbReference type="EMBL" id="MFC4264953.1"/>
    </source>
</evidence>
<dbReference type="PANTHER" id="PTHR46797:SF1">
    <property type="entry name" value="METHYLPHOSPHONATE SYNTHASE"/>
    <property type="match status" value="1"/>
</dbReference>
<dbReference type="InterPro" id="IPR050807">
    <property type="entry name" value="TransReg_Diox_bact_type"/>
</dbReference>
<comment type="caution">
    <text evidence="4">The sequence shown here is derived from an EMBL/GenBank/DDBJ whole genome shotgun (WGS) entry which is preliminary data.</text>
</comment>
<evidence type="ECO:0000313" key="5">
    <source>
        <dbReference type="Proteomes" id="UP001595773"/>
    </source>
</evidence>
<dbReference type="EMBL" id="JBHSCQ010000005">
    <property type="protein sequence ID" value="MFC4264953.1"/>
    <property type="molecule type" value="Genomic_DNA"/>
</dbReference>
<sequence>MTDLDTRMDENEKIDENHAESARRAGKLVRQVRRKRGLSLANLAEKSGLSTGLLSQLERGAGNPSFTTIIKISQALNVPASEFFSGLDEAGTVVRAASRPLLQLADNKLVYELMTPNMHGQIGVVKTELTPGFSNEDAQLSHVGEECTIVLAGRIYISVDGTGYELGAGDAITYNSSLNHWYRNESDEIASLLGAMTPPSF</sequence>